<sequence>MRSEATGKYSRTKSLKQHFLTILKRNDATTIADITDERNDPMTIADVPETEADLDIWLGDIRVKKSDGSNHKSKTGKALRSLSLRRNSTSGRANLRDHVPFSPEELEEKSVAMECKTSIIVNLGSKIDPEIARLERNHPMSLTSKVINRLIV</sequence>
<dbReference type="Proteomes" id="UP001195483">
    <property type="component" value="Unassembled WGS sequence"/>
</dbReference>
<keyword evidence="2" id="KW-1185">Reference proteome</keyword>
<organism evidence="1 2">
    <name type="scientific">Potamilus streckersoni</name>
    <dbReference type="NCBI Taxonomy" id="2493646"/>
    <lineage>
        <taxon>Eukaryota</taxon>
        <taxon>Metazoa</taxon>
        <taxon>Spiralia</taxon>
        <taxon>Lophotrochozoa</taxon>
        <taxon>Mollusca</taxon>
        <taxon>Bivalvia</taxon>
        <taxon>Autobranchia</taxon>
        <taxon>Heteroconchia</taxon>
        <taxon>Palaeoheterodonta</taxon>
        <taxon>Unionida</taxon>
        <taxon>Unionoidea</taxon>
        <taxon>Unionidae</taxon>
        <taxon>Ambleminae</taxon>
        <taxon>Lampsilini</taxon>
        <taxon>Potamilus</taxon>
    </lineage>
</organism>
<dbReference type="EMBL" id="JAEAOA010002241">
    <property type="protein sequence ID" value="KAK3578472.1"/>
    <property type="molecule type" value="Genomic_DNA"/>
</dbReference>
<evidence type="ECO:0000313" key="2">
    <source>
        <dbReference type="Proteomes" id="UP001195483"/>
    </source>
</evidence>
<comment type="caution">
    <text evidence="1">The sequence shown here is derived from an EMBL/GenBank/DDBJ whole genome shotgun (WGS) entry which is preliminary data.</text>
</comment>
<reference evidence="1" key="2">
    <citation type="journal article" date="2021" name="Genome Biol. Evol.">
        <title>Developing a high-quality reference genome for a parasitic bivalve with doubly uniparental inheritance (Bivalvia: Unionida).</title>
        <authorList>
            <person name="Smith C.H."/>
        </authorList>
    </citation>
    <scope>NUCLEOTIDE SEQUENCE</scope>
    <source>
        <strain evidence="1">CHS0354</strain>
        <tissue evidence="1">Mantle</tissue>
    </source>
</reference>
<proteinExistence type="predicted"/>
<name>A0AAE0RRU9_9BIVA</name>
<gene>
    <name evidence="1" type="ORF">CHS0354_038566</name>
</gene>
<reference evidence="1" key="1">
    <citation type="journal article" date="2021" name="Genome Biol. Evol.">
        <title>A High-Quality Reference Genome for a Parasitic Bivalve with Doubly Uniparental Inheritance (Bivalvia: Unionida).</title>
        <authorList>
            <person name="Smith C.H."/>
        </authorList>
    </citation>
    <scope>NUCLEOTIDE SEQUENCE</scope>
    <source>
        <strain evidence="1">CHS0354</strain>
    </source>
</reference>
<evidence type="ECO:0000313" key="1">
    <source>
        <dbReference type="EMBL" id="KAK3578472.1"/>
    </source>
</evidence>
<accession>A0AAE0RRU9</accession>
<reference evidence="1" key="3">
    <citation type="submission" date="2023-05" db="EMBL/GenBank/DDBJ databases">
        <authorList>
            <person name="Smith C.H."/>
        </authorList>
    </citation>
    <scope>NUCLEOTIDE SEQUENCE</scope>
    <source>
        <strain evidence="1">CHS0354</strain>
        <tissue evidence="1">Mantle</tissue>
    </source>
</reference>
<protein>
    <submittedName>
        <fullName evidence="1">Uncharacterized protein</fullName>
    </submittedName>
</protein>
<dbReference type="AlphaFoldDB" id="A0AAE0RRU9"/>